<evidence type="ECO:0000313" key="1">
    <source>
        <dbReference type="EMBL" id="QOX64743.1"/>
    </source>
</evidence>
<name>A0ACD1AER4_9FIRM</name>
<reference evidence="1" key="1">
    <citation type="submission" date="2019-08" db="EMBL/GenBank/DDBJ databases">
        <title>Genome sequence of Clostridiales bacterium MT110.</title>
        <authorList>
            <person name="Cao J."/>
        </authorList>
    </citation>
    <scope>NUCLEOTIDE SEQUENCE</scope>
    <source>
        <strain evidence="1">MT110</strain>
    </source>
</reference>
<organism evidence="1 2">
    <name type="scientific">Anoxybacterium hadale</name>
    <dbReference type="NCBI Taxonomy" id="3408580"/>
    <lineage>
        <taxon>Bacteria</taxon>
        <taxon>Bacillati</taxon>
        <taxon>Bacillota</taxon>
        <taxon>Clostridia</taxon>
        <taxon>Peptostreptococcales</taxon>
        <taxon>Anaerovoracaceae</taxon>
        <taxon>Anoxybacterium</taxon>
    </lineage>
</organism>
<gene>
    <name evidence="1" type="ORF">FRZ06_16020</name>
</gene>
<protein>
    <submittedName>
        <fullName evidence="1">IclR family transcriptional regulator</fullName>
    </submittedName>
</protein>
<dbReference type="Proteomes" id="UP000594014">
    <property type="component" value="Chromosome"/>
</dbReference>
<keyword evidence="2" id="KW-1185">Reference proteome</keyword>
<sequence>MNKDKTTPIEKALLIMETMSNHPEELKVAELSELTGLNRTTVHRILGELLAKEWVIQDYKTRKFMIGPMAFHVGMAYTNHNNMESKILEVINTLCEQIKESVGYAIREGDKVISIYETEIHQPYKMNYHPGKFYPINRGAYAKCLMAYYDQDRVKQLLLEQTFEKVAPNTLTDPEEIMQEYAKIRAQGYALSEEEVAPLVMGIGVPVFSKTGEVKGCLACAFLKGQDKDEKVETFLRLFRQGAEQISHYLY</sequence>
<proteinExistence type="predicted"/>
<evidence type="ECO:0000313" key="2">
    <source>
        <dbReference type="Proteomes" id="UP000594014"/>
    </source>
</evidence>
<accession>A0ACD1AER4</accession>
<dbReference type="EMBL" id="CP042469">
    <property type="protein sequence ID" value="QOX64743.1"/>
    <property type="molecule type" value="Genomic_DNA"/>
</dbReference>